<reference evidence="1" key="1">
    <citation type="journal article" date="2020" name="Stud. Mycol.">
        <title>101 Dothideomycetes genomes: a test case for predicting lifestyles and emergence of pathogens.</title>
        <authorList>
            <person name="Haridas S."/>
            <person name="Albert R."/>
            <person name="Binder M."/>
            <person name="Bloem J."/>
            <person name="Labutti K."/>
            <person name="Salamov A."/>
            <person name="Andreopoulos B."/>
            <person name="Baker S."/>
            <person name="Barry K."/>
            <person name="Bills G."/>
            <person name="Bluhm B."/>
            <person name="Cannon C."/>
            <person name="Castanera R."/>
            <person name="Culley D."/>
            <person name="Daum C."/>
            <person name="Ezra D."/>
            <person name="Gonzalez J."/>
            <person name="Henrissat B."/>
            <person name="Kuo A."/>
            <person name="Liang C."/>
            <person name="Lipzen A."/>
            <person name="Lutzoni F."/>
            <person name="Magnuson J."/>
            <person name="Mondo S."/>
            <person name="Nolan M."/>
            <person name="Ohm R."/>
            <person name="Pangilinan J."/>
            <person name="Park H.-J."/>
            <person name="Ramirez L."/>
            <person name="Alfaro M."/>
            <person name="Sun H."/>
            <person name="Tritt A."/>
            <person name="Yoshinaga Y."/>
            <person name="Zwiers L.-H."/>
            <person name="Turgeon B."/>
            <person name="Goodwin S."/>
            <person name="Spatafora J."/>
            <person name="Crous P."/>
            <person name="Grigoriev I."/>
        </authorList>
    </citation>
    <scope>NUCLEOTIDE SEQUENCE</scope>
    <source>
        <strain evidence="1">CBS 122368</strain>
    </source>
</reference>
<dbReference type="AlphaFoldDB" id="A0A6A6IYE3"/>
<dbReference type="PANTHER" id="PTHR21310">
    <property type="entry name" value="AMINOGLYCOSIDE PHOSPHOTRANSFERASE-RELATED-RELATED"/>
    <property type="match status" value="1"/>
</dbReference>
<dbReference type="GO" id="GO:0016740">
    <property type="term" value="F:transferase activity"/>
    <property type="evidence" value="ECO:0007669"/>
    <property type="project" value="UniProtKB-KW"/>
</dbReference>
<dbReference type="InterPro" id="IPR011009">
    <property type="entry name" value="Kinase-like_dom_sf"/>
</dbReference>
<dbReference type="EMBL" id="ML987190">
    <property type="protein sequence ID" value="KAF2254203.1"/>
    <property type="molecule type" value="Genomic_DNA"/>
</dbReference>
<name>A0A6A6IYE3_9PLEO</name>
<dbReference type="InterPro" id="IPR051678">
    <property type="entry name" value="AGP_Transferase"/>
</dbReference>
<proteinExistence type="predicted"/>
<dbReference type="PANTHER" id="PTHR21310:SF37">
    <property type="entry name" value="AMINOGLYCOSIDE PHOSPHOTRANSFERASE DOMAIN-CONTAINING PROTEIN"/>
    <property type="match status" value="1"/>
</dbReference>
<dbReference type="OrthoDB" id="3793522at2759"/>
<keyword evidence="2" id="KW-1185">Reference proteome</keyword>
<evidence type="ECO:0000313" key="2">
    <source>
        <dbReference type="Proteomes" id="UP000800094"/>
    </source>
</evidence>
<dbReference type="GeneID" id="54578833"/>
<organism evidence="1 2">
    <name type="scientific">Trematosphaeria pertusa</name>
    <dbReference type="NCBI Taxonomy" id="390896"/>
    <lineage>
        <taxon>Eukaryota</taxon>
        <taxon>Fungi</taxon>
        <taxon>Dikarya</taxon>
        <taxon>Ascomycota</taxon>
        <taxon>Pezizomycotina</taxon>
        <taxon>Dothideomycetes</taxon>
        <taxon>Pleosporomycetidae</taxon>
        <taxon>Pleosporales</taxon>
        <taxon>Massarineae</taxon>
        <taxon>Trematosphaeriaceae</taxon>
        <taxon>Trematosphaeria</taxon>
    </lineage>
</organism>
<keyword evidence="1" id="KW-0808">Transferase</keyword>
<evidence type="ECO:0000313" key="1">
    <source>
        <dbReference type="EMBL" id="KAF2254203.1"/>
    </source>
</evidence>
<dbReference type="SUPFAM" id="SSF56112">
    <property type="entry name" value="Protein kinase-like (PK-like)"/>
    <property type="match status" value="1"/>
</dbReference>
<accession>A0A6A6IYE3</accession>
<dbReference type="RefSeq" id="XP_033689207.1">
    <property type="nucleotide sequence ID" value="XM_033825503.1"/>
</dbReference>
<gene>
    <name evidence="1" type="ORF">BU26DRAFT_474452</name>
</gene>
<sequence>MEIDERLELMHGVQTSIWARKVNQAINSGQLCEWVSTFHPTRLPCQPDDSTKFRNGGYNLGQKVIFSDGTSWLVRFAQAGSVCDEYADEKVAVEVEALSLIRARTAIPVPAIHGWGSSEADPLGLGPFIIMDFIDGVPLQDILKKEGQDEGIMRDDVADHDLEKIYRQMARIFLQLFRLDFESIGSLPTPVTGFPASARPLTFKVHEIIQQGGVGDRSLRFSDTVEYLRYVFGQDWEQLARQANSVAGEHEGRRKLTTFNTVLSLIPSFVHAEYDWGPYKLVCDDFGLANAIVRSRDDLTIVGIVDLEWSYAGPAQLFASPWWLLQTRLSIYDAQRDKEAPEVLARFLRCLEIFKRVLKEEEAAMRGHESKELSSLVEWSHASGALWLHILLSSGFNYPDSIPFAQLRDHFGADKFEQLNQRFLRTEVMEALVKKKMKQLMEYDDAFDQVQALKESQEAGDINEEEFLTEAAKLC</sequence>
<protein>
    <submittedName>
        <fullName evidence="1">Phosphotransferase enzyme family protein</fullName>
    </submittedName>
</protein>
<dbReference type="Proteomes" id="UP000800094">
    <property type="component" value="Unassembled WGS sequence"/>
</dbReference>